<proteinExistence type="inferred from homology"/>
<keyword evidence="4 6" id="KW-1133">Transmembrane helix</keyword>
<feature type="transmembrane region" description="Helical" evidence="6">
    <location>
        <begin position="265"/>
        <end position="283"/>
    </location>
</feature>
<evidence type="ECO:0000256" key="5">
    <source>
        <dbReference type="ARBA" id="ARBA00023136"/>
    </source>
</evidence>
<sequence length="470" mass="51256">MTKNQLIKLAVCFLPLLLLLTDPPSGMNPKAWGLFPFYVATILGIMLHPLTEAAILMIFLGLYAVCMKGQQVALSGFALNMTWLVVGAFVIAQAFRDTQLGKRIAYHLIGIFGRTSLGLGYAAAFSDFVIAPVTPSNAARTGGIIFPIFRSVAEALGSTPEHNPNAIGAYLSQLLYIVTMCTGITFLTGYAANTVAWSMTEQILGMQVSWLQWTTCFIVPAGIVLLLAPWLIYKIYKPTITKIDNKRIAREGLESIGPMNRNEKVLCVLFLAAIALWATSSYTGINSTAVVLGFISLCLLTGILKWKDIAVNGQIWSTLAWYGGILGMAGALNKFKFFNWMADWLQTLVDFSSFNHVALLILLVFAGTGCRYLFVSCGAYMASVIPVQYTIGLAAGLPKWDMFLVFLTCGVMGALVTHYANAAGPVLFGAGYVPLKKWWATGLFVTLLSYVIFALIGVPYWRMLGLFTSL</sequence>
<protein>
    <submittedName>
        <fullName evidence="7">Anion permease</fullName>
    </submittedName>
</protein>
<dbReference type="RefSeq" id="WP_237978282.1">
    <property type="nucleotide sequence ID" value="NZ_JAKNCT010000004.1"/>
</dbReference>
<dbReference type="Proteomes" id="UP001297600">
    <property type="component" value="Unassembled WGS sequence"/>
</dbReference>
<dbReference type="Pfam" id="PF00939">
    <property type="entry name" value="Na_sulph_symp"/>
    <property type="match status" value="1"/>
</dbReference>
<dbReference type="NCBIfam" id="TIGR00785">
    <property type="entry name" value="dass"/>
    <property type="match status" value="1"/>
</dbReference>
<evidence type="ECO:0000313" key="7">
    <source>
        <dbReference type="EMBL" id="MCG5030627.1"/>
    </source>
</evidence>
<name>A0ABS9MPT6_9BURK</name>
<evidence type="ECO:0000256" key="3">
    <source>
        <dbReference type="ARBA" id="ARBA00022692"/>
    </source>
</evidence>
<dbReference type="PANTHER" id="PTHR42826">
    <property type="entry name" value="DICARBOXYLATE TRANSPORTER 2.1, CHLOROPLASTIC"/>
    <property type="match status" value="1"/>
</dbReference>
<keyword evidence="8" id="KW-1185">Reference proteome</keyword>
<evidence type="ECO:0000256" key="6">
    <source>
        <dbReference type="SAM" id="Phobius"/>
    </source>
</evidence>
<evidence type="ECO:0000256" key="4">
    <source>
        <dbReference type="ARBA" id="ARBA00022989"/>
    </source>
</evidence>
<feature type="transmembrane region" description="Helical" evidence="6">
    <location>
        <begin position="289"/>
        <end position="306"/>
    </location>
</feature>
<feature type="transmembrane region" description="Helical" evidence="6">
    <location>
        <begin position="72"/>
        <end position="92"/>
    </location>
</feature>
<evidence type="ECO:0000313" key="8">
    <source>
        <dbReference type="Proteomes" id="UP001297600"/>
    </source>
</evidence>
<dbReference type="PIRSF" id="PIRSF002457">
    <property type="entry name" value="DASS"/>
    <property type="match status" value="1"/>
</dbReference>
<organism evidence="7 8">
    <name type="scientific">Mesosutterella porci</name>
    <dbReference type="NCBI Taxonomy" id="2915351"/>
    <lineage>
        <taxon>Bacteria</taxon>
        <taxon>Pseudomonadati</taxon>
        <taxon>Pseudomonadota</taxon>
        <taxon>Betaproteobacteria</taxon>
        <taxon>Burkholderiales</taxon>
        <taxon>Sutterellaceae</taxon>
        <taxon>Mesosutterella</taxon>
    </lineage>
</organism>
<feature type="transmembrane region" description="Helical" evidence="6">
    <location>
        <begin position="344"/>
        <end position="365"/>
    </location>
</feature>
<feature type="transmembrane region" description="Helical" evidence="6">
    <location>
        <begin position="37"/>
        <end position="65"/>
    </location>
</feature>
<comment type="similarity">
    <text evidence="2">Belongs to the SLC13A/DASS transporter (TC 2.A.47) family. DIT1 subfamily.</text>
</comment>
<comment type="subcellular location">
    <subcellularLocation>
        <location evidence="1">Membrane</location>
        <topology evidence="1">Multi-pass membrane protein</topology>
    </subcellularLocation>
</comment>
<dbReference type="EMBL" id="JAKNCT010000004">
    <property type="protein sequence ID" value="MCG5030627.1"/>
    <property type="molecule type" value="Genomic_DNA"/>
</dbReference>
<accession>A0ABS9MPT6</accession>
<keyword evidence="5 6" id="KW-0472">Membrane</keyword>
<evidence type="ECO:0000256" key="1">
    <source>
        <dbReference type="ARBA" id="ARBA00004141"/>
    </source>
</evidence>
<gene>
    <name evidence="7" type="ORF">MAF45_04095</name>
</gene>
<dbReference type="InterPro" id="IPR030676">
    <property type="entry name" value="CitT-rel"/>
</dbReference>
<feature type="transmembrane region" description="Helical" evidence="6">
    <location>
        <begin position="174"/>
        <end position="198"/>
    </location>
</feature>
<feature type="transmembrane region" description="Helical" evidence="6">
    <location>
        <begin position="440"/>
        <end position="461"/>
    </location>
</feature>
<evidence type="ECO:0000256" key="2">
    <source>
        <dbReference type="ARBA" id="ARBA00007349"/>
    </source>
</evidence>
<feature type="transmembrane region" description="Helical" evidence="6">
    <location>
        <begin position="403"/>
        <end position="428"/>
    </location>
</feature>
<reference evidence="7 8" key="1">
    <citation type="submission" date="2022-02" db="EMBL/GenBank/DDBJ databases">
        <title>Mesosutterella porci, a novel member of the family Sutterellaceae from pig feces.</title>
        <authorList>
            <person name="Wylensek D."/>
            <person name="Clavel T."/>
        </authorList>
    </citation>
    <scope>NUCLEOTIDE SEQUENCE [LARGE SCALE GENOMIC DNA]</scope>
    <source>
        <strain evidence="8">oilRF-744-wt-GAM-9</strain>
    </source>
</reference>
<feature type="transmembrane region" description="Helical" evidence="6">
    <location>
        <begin position="372"/>
        <end position="391"/>
    </location>
</feature>
<keyword evidence="3 6" id="KW-0812">Transmembrane</keyword>
<feature type="transmembrane region" description="Helical" evidence="6">
    <location>
        <begin position="104"/>
        <end position="130"/>
    </location>
</feature>
<comment type="caution">
    <text evidence="7">The sequence shown here is derived from an EMBL/GenBank/DDBJ whole genome shotgun (WGS) entry which is preliminary data.</text>
</comment>
<dbReference type="InterPro" id="IPR001898">
    <property type="entry name" value="SLC13A/DASS"/>
</dbReference>
<feature type="transmembrane region" description="Helical" evidence="6">
    <location>
        <begin position="210"/>
        <end position="233"/>
    </location>
</feature>
<feature type="transmembrane region" description="Helical" evidence="6">
    <location>
        <begin position="313"/>
        <end position="332"/>
    </location>
</feature>